<feature type="region of interest" description="Disordered" evidence="1">
    <location>
        <begin position="255"/>
        <end position="296"/>
    </location>
</feature>
<reference evidence="2 3" key="1">
    <citation type="submission" date="2014-04" db="EMBL/GenBank/DDBJ databases">
        <authorList>
            <consortium name="DOE Joint Genome Institute"/>
            <person name="Kuo A."/>
            <person name="Tarkka M."/>
            <person name="Buscot F."/>
            <person name="Kohler A."/>
            <person name="Nagy L.G."/>
            <person name="Floudas D."/>
            <person name="Copeland A."/>
            <person name="Barry K.W."/>
            <person name="Cichocki N."/>
            <person name="Veneault-Fourrey C."/>
            <person name="LaButti K."/>
            <person name="Lindquist E.A."/>
            <person name="Lipzen A."/>
            <person name="Lundell T."/>
            <person name="Morin E."/>
            <person name="Murat C."/>
            <person name="Sun H."/>
            <person name="Tunlid A."/>
            <person name="Henrissat B."/>
            <person name="Grigoriev I.V."/>
            <person name="Hibbett D.S."/>
            <person name="Martin F."/>
            <person name="Nordberg H.P."/>
            <person name="Cantor M.N."/>
            <person name="Hua S.X."/>
        </authorList>
    </citation>
    <scope>NUCLEOTIDE SEQUENCE [LARGE SCALE GENOMIC DNA]</scope>
    <source>
        <strain evidence="2 3">F 1598</strain>
    </source>
</reference>
<dbReference type="InParanoid" id="A0A0C3FAR3"/>
<dbReference type="Proteomes" id="UP000054166">
    <property type="component" value="Unassembled WGS sequence"/>
</dbReference>
<evidence type="ECO:0000256" key="1">
    <source>
        <dbReference type="SAM" id="MobiDB-lite"/>
    </source>
</evidence>
<organism evidence="2 3">
    <name type="scientific">Piloderma croceum (strain F 1598)</name>
    <dbReference type="NCBI Taxonomy" id="765440"/>
    <lineage>
        <taxon>Eukaryota</taxon>
        <taxon>Fungi</taxon>
        <taxon>Dikarya</taxon>
        <taxon>Basidiomycota</taxon>
        <taxon>Agaricomycotina</taxon>
        <taxon>Agaricomycetes</taxon>
        <taxon>Agaricomycetidae</taxon>
        <taxon>Atheliales</taxon>
        <taxon>Atheliaceae</taxon>
        <taxon>Piloderma</taxon>
    </lineage>
</organism>
<dbReference type="PANTHER" id="PTHR42037">
    <property type="match status" value="1"/>
</dbReference>
<dbReference type="HOGENOM" id="CLU_844893_0_0_1"/>
<dbReference type="EMBL" id="KN832997">
    <property type="protein sequence ID" value="KIM81730.1"/>
    <property type="molecule type" value="Genomic_DNA"/>
</dbReference>
<protein>
    <submittedName>
        <fullName evidence="2">Uncharacterized protein</fullName>
    </submittedName>
</protein>
<name>A0A0C3FAR3_PILCF</name>
<sequence>MIAWLSSFKDYEEDMVQLCQFAYEARATPYMKELKKRSGKGSSTMVESNETNFLKLRHYIGRLGSHVKAARTLVAAAKRFPAFFDDFKIECLPSSKPDELPPPMDELTTLDGIVGRMLKNENTSKVPFYRNALNAMDTKLQIYQRLKNEYENPTLMPRVHAELILLEHFYKSGYDFVDGDKYIGCSKPACYCCYHYISAHPGNFVRPASHNKTYLAWRPPDVVDDDAEGSAMKHRRDIVNKMVEKIRTDVLEQIEKQSGRRHTHPDSTTGITASVAVDGPHGPSGSRQTFRVRSSQFSTNSRGIVTVVPDRVRL</sequence>
<reference evidence="3" key="2">
    <citation type="submission" date="2015-01" db="EMBL/GenBank/DDBJ databases">
        <title>Evolutionary Origins and Diversification of the Mycorrhizal Mutualists.</title>
        <authorList>
            <consortium name="DOE Joint Genome Institute"/>
            <consortium name="Mycorrhizal Genomics Consortium"/>
            <person name="Kohler A."/>
            <person name="Kuo A."/>
            <person name="Nagy L.G."/>
            <person name="Floudas D."/>
            <person name="Copeland A."/>
            <person name="Barry K.W."/>
            <person name="Cichocki N."/>
            <person name="Veneault-Fourrey C."/>
            <person name="LaButti K."/>
            <person name="Lindquist E.A."/>
            <person name="Lipzen A."/>
            <person name="Lundell T."/>
            <person name="Morin E."/>
            <person name="Murat C."/>
            <person name="Riley R."/>
            <person name="Ohm R."/>
            <person name="Sun H."/>
            <person name="Tunlid A."/>
            <person name="Henrissat B."/>
            <person name="Grigoriev I.V."/>
            <person name="Hibbett D.S."/>
            <person name="Martin F."/>
        </authorList>
    </citation>
    <scope>NUCLEOTIDE SEQUENCE [LARGE SCALE GENOMIC DNA]</scope>
    <source>
        <strain evidence="3">F 1598</strain>
    </source>
</reference>
<gene>
    <name evidence="2" type="ORF">PILCRDRAFT_8415</name>
</gene>
<feature type="compositionally biased region" description="Polar residues" evidence="1">
    <location>
        <begin position="285"/>
        <end position="296"/>
    </location>
</feature>
<keyword evidence="3" id="KW-1185">Reference proteome</keyword>
<dbReference type="Pfam" id="PF14441">
    <property type="entry name" value="OTT_1508_deam"/>
    <property type="match status" value="1"/>
</dbReference>
<dbReference type="PANTHER" id="PTHR42037:SF1">
    <property type="match status" value="1"/>
</dbReference>
<evidence type="ECO:0000313" key="3">
    <source>
        <dbReference type="Proteomes" id="UP000054166"/>
    </source>
</evidence>
<dbReference type="OrthoDB" id="3254962at2759"/>
<dbReference type="STRING" id="765440.A0A0C3FAR3"/>
<dbReference type="AlphaFoldDB" id="A0A0C3FAR3"/>
<accession>A0A0C3FAR3</accession>
<proteinExistence type="predicted"/>
<evidence type="ECO:0000313" key="2">
    <source>
        <dbReference type="EMBL" id="KIM81730.1"/>
    </source>
</evidence>
<dbReference type="InterPro" id="IPR027796">
    <property type="entry name" value="OTT_1508_deam-like"/>
</dbReference>